<dbReference type="EMBL" id="FPIP01000008">
    <property type="protein sequence ID" value="SFW46156.1"/>
    <property type="molecule type" value="Genomic_DNA"/>
</dbReference>
<dbReference type="InterPro" id="IPR026906">
    <property type="entry name" value="LRR_5"/>
</dbReference>
<dbReference type="Gene3D" id="3.80.10.10">
    <property type="entry name" value="Ribonuclease Inhibitor"/>
    <property type="match status" value="6"/>
</dbReference>
<name>A0A1K1PF15_RUMFL</name>
<dbReference type="SUPFAM" id="SSF63446">
    <property type="entry name" value="Type I dockerin domain"/>
    <property type="match status" value="1"/>
</dbReference>
<evidence type="ECO:0000259" key="2">
    <source>
        <dbReference type="PROSITE" id="PS51766"/>
    </source>
</evidence>
<dbReference type="Pfam" id="PF00404">
    <property type="entry name" value="Dockerin_1"/>
    <property type="match status" value="1"/>
</dbReference>
<organism evidence="3 4">
    <name type="scientific">Ruminococcus flavefaciens</name>
    <dbReference type="NCBI Taxonomy" id="1265"/>
    <lineage>
        <taxon>Bacteria</taxon>
        <taxon>Bacillati</taxon>
        <taxon>Bacillota</taxon>
        <taxon>Clostridia</taxon>
        <taxon>Eubacteriales</taxon>
        <taxon>Oscillospiraceae</taxon>
        <taxon>Ruminococcus</taxon>
    </lineage>
</organism>
<dbReference type="CDD" id="cd14255">
    <property type="entry name" value="Dockerin_III"/>
    <property type="match status" value="1"/>
</dbReference>
<keyword evidence="1" id="KW-0732">Signal</keyword>
<evidence type="ECO:0000313" key="3">
    <source>
        <dbReference type="EMBL" id="SFW46156.1"/>
    </source>
</evidence>
<dbReference type="Gene3D" id="1.10.1330.10">
    <property type="entry name" value="Dockerin domain"/>
    <property type="match status" value="2"/>
</dbReference>
<dbReference type="GO" id="GO:0004553">
    <property type="term" value="F:hydrolase activity, hydrolyzing O-glycosyl compounds"/>
    <property type="evidence" value="ECO:0007669"/>
    <property type="project" value="InterPro"/>
</dbReference>
<dbReference type="PANTHER" id="PTHR45661:SF3">
    <property type="entry name" value="IG-LIKE DOMAIN-CONTAINING PROTEIN"/>
    <property type="match status" value="1"/>
</dbReference>
<dbReference type="InterPro" id="IPR016134">
    <property type="entry name" value="Dockerin_dom"/>
</dbReference>
<reference evidence="3 4" key="1">
    <citation type="submission" date="2016-11" db="EMBL/GenBank/DDBJ databases">
        <authorList>
            <person name="Jaros S."/>
            <person name="Januszkiewicz K."/>
            <person name="Wedrychowicz H."/>
        </authorList>
    </citation>
    <scope>NUCLEOTIDE SEQUENCE [LARGE SCALE GENOMIC DNA]</scope>
    <source>
        <strain evidence="3 4">YL228</strain>
    </source>
</reference>
<accession>A0A1K1PF15</accession>
<dbReference type="SUPFAM" id="SSF52058">
    <property type="entry name" value="L domain-like"/>
    <property type="match status" value="1"/>
</dbReference>
<protein>
    <submittedName>
        <fullName evidence="3">Leucine rich repeat-containing protein</fullName>
    </submittedName>
</protein>
<feature type="signal peptide" evidence="1">
    <location>
        <begin position="1"/>
        <end position="22"/>
    </location>
</feature>
<sequence length="1139" mass="125461">MKKRLISTVSAAILAVTGVCNCAVIPFNAKAITSFDFQEDYTRGEDDNWMWCRFEDHVAVIYYKGNRSTVAIPETIEGLPVTIVTDEVFRWNHDIIKKLSIPATVTDIGSSLSAVIGLSEVDIAEGNKNYIVENNAVYTADKSQLLKCLTYTEGEFNIPDTVKVVKDSAFMYCYDITSINIPSSVTEIGINAMLGCNNLESISVDEKNKEYSSADGVLFDINKEILYQYPVGNKRKSYSVPDSVTEIDTSAFQNCDNLEAVEFGKNVECIDDLAFYDCDKLNNVVLCDSVDTIGYSAFSLCANLFNITFPDNVTTVMTDALADTPWFSSQPDGIIYIGKVLYKVKGRLPENSVVTVKEGTVGIADYAFCTEDSDYAKAVLGDKNLVVVKLPEGIKNINQYAFHDCSNLKEINLPDSISQIAPNAFNGCSSLKEIHIPKSMTYIEWSVFSSCSSLEAVEIPANIQSVQNNAFGDCTSLKSLTIYNKYCYLSDPFGFDEKEYPMSDTDFVGTIYGYDDSFSQSYAKEYGYKFVSLGKEENNGNNYPDLEKAVKSDGKWEWLEFEDHAAICGYNSESETMDIPDTLNGLPVTEIYSEFYLQKPSVVKSVNIPANLAKINGLFYSLDKLEDISVDKDNNSFVLENGVLYNADKTDLIKCLKSKVKGEFSIPSTVVNIESGAFEGCSEITAINIPASVSYISDSFNGCTSVEAVNVSKRNNSYSSADGVLFDKIKDYLIFYPPKCPSSSFTIPESVVWIASKSFNNCDNLESVKLPENLMNIPYAAFMDCDKLDNVVIPKKVTEIEHSAFENCSALKNIEFTDNVSLIGFNALAGTAWLKNQPDGPVYIGSVFYKLKDDDSKITEITIKDGTEYISPYAFCKSTVHDTEYSVTIIDNTSLKSVILPDGVKYLGGSAFSGCTALTDISLPDSIDRSFASSEGIFSGCASLKDIVLSSNSTKIYSSDYSNCASLKDIVIPERVTAIYSWAFEECASLESVTILNPDCVIYGEGFTICNSITEPDDINGDYIPNYSGTICGYDNSTAEKYAKDCGYKFKSLGKAPNRLGDINDDEKINAVDASEVLSYYARISTNKDGGFTDEQKKAADVNKDGLINAVDASCILSYYAYTSTTKDTLKKTLEEFLK</sequence>
<dbReference type="Proteomes" id="UP000183461">
    <property type="component" value="Unassembled WGS sequence"/>
</dbReference>
<gene>
    <name evidence="3" type="ORF">SAMN02910280_2726</name>
</gene>
<feature type="domain" description="Dockerin" evidence="2">
    <location>
        <begin position="1056"/>
        <end position="1129"/>
    </location>
</feature>
<dbReference type="Pfam" id="PF13306">
    <property type="entry name" value="LRR_5"/>
    <property type="match status" value="6"/>
</dbReference>
<dbReference type="InterPro" id="IPR032675">
    <property type="entry name" value="LRR_dom_sf"/>
</dbReference>
<dbReference type="PROSITE" id="PS51766">
    <property type="entry name" value="DOCKERIN"/>
    <property type="match status" value="1"/>
</dbReference>
<dbReference type="InterPro" id="IPR002105">
    <property type="entry name" value="Dockerin_1_rpt"/>
</dbReference>
<evidence type="ECO:0000256" key="1">
    <source>
        <dbReference type="SAM" id="SignalP"/>
    </source>
</evidence>
<dbReference type="GO" id="GO:0000272">
    <property type="term" value="P:polysaccharide catabolic process"/>
    <property type="evidence" value="ECO:0007669"/>
    <property type="project" value="InterPro"/>
</dbReference>
<dbReference type="InterPro" id="IPR036439">
    <property type="entry name" value="Dockerin_dom_sf"/>
</dbReference>
<dbReference type="RefSeq" id="WP_072300926.1">
    <property type="nucleotide sequence ID" value="NZ_FPIP01000008.1"/>
</dbReference>
<feature type="chain" id="PRO_5038785500" evidence="1">
    <location>
        <begin position="23"/>
        <end position="1139"/>
    </location>
</feature>
<proteinExistence type="predicted"/>
<evidence type="ECO:0000313" key="4">
    <source>
        <dbReference type="Proteomes" id="UP000183461"/>
    </source>
</evidence>
<dbReference type="AlphaFoldDB" id="A0A1K1PF15"/>
<dbReference type="InterPro" id="IPR053139">
    <property type="entry name" value="Surface_bspA-like"/>
</dbReference>
<dbReference type="PANTHER" id="PTHR45661">
    <property type="entry name" value="SURFACE ANTIGEN"/>
    <property type="match status" value="1"/>
</dbReference>